<dbReference type="AlphaFoldDB" id="A0A518DY24"/>
<evidence type="ECO:0000313" key="2">
    <source>
        <dbReference type="Proteomes" id="UP000317648"/>
    </source>
</evidence>
<dbReference type="KEGG" id="lcre:Pla8534_45700"/>
<protein>
    <submittedName>
        <fullName evidence="1">Uncharacterized protein</fullName>
    </submittedName>
</protein>
<accession>A0A518DY24</accession>
<name>A0A518DY24_9BACT</name>
<dbReference type="RefSeq" id="WP_145055359.1">
    <property type="nucleotide sequence ID" value="NZ_CP036433.1"/>
</dbReference>
<dbReference type="OrthoDB" id="1936800at2"/>
<gene>
    <name evidence="1" type="ORF">Pla8534_45700</name>
</gene>
<organism evidence="1 2">
    <name type="scientific">Lignipirellula cremea</name>
    <dbReference type="NCBI Taxonomy" id="2528010"/>
    <lineage>
        <taxon>Bacteria</taxon>
        <taxon>Pseudomonadati</taxon>
        <taxon>Planctomycetota</taxon>
        <taxon>Planctomycetia</taxon>
        <taxon>Pirellulales</taxon>
        <taxon>Pirellulaceae</taxon>
        <taxon>Lignipirellula</taxon>
    </lineage>
</organism>
<keyword evidence="2" id="KW-1185">Reference proteome</keyword>
<dbReference type="Proteomes" id="UP000317648">
    <property type="component" value="Chromosome"/>
</dbReference>
<dbReference type="EMBL" id="CP036433">
    <property type="protein sequence ID" value="QDU96749.1"/>
    <property type="molecule type" value="Genomic_DNA"/>
</dbReference>
<sequence length="308" mass="35435">MSNPFDPMATANYAANLAFSQARFQKMYPEFFRWFGRKTPYDGRPLRQWMDRFSQHLFYGNPQAAVVVSQNPLLVAAYTEELDCVAMLKFPDITGITAPLSVGDRLLTVNTYQEYAKVVSDLQPGPRGRESWQNFKPILADLFSDDQARITYLKSKITEAQWIYAQQLGERYLVEKPGHVRDGCPLSCMFPGTPQRLWPNFHAREIPPNFSASLGALEFLRRDKQGRQVDFDTVTVLLDAVGIHPEIYERTVDFKFHYELQQDQYFHTEINGVRFAITKAKAHAYDNVGLAFDQERHGFTFKNLKAPS</sequence>
<reference evidence="1 2" key="1">
    <citation type="submission" date="2019-02" db="EMBL/GenBank/DDBJ databases">
        <title>Deep-cultivation of Planctomycetes and their phenomic and genomic characterization uncovers novel biology.</title>
        <authorList>
            <person name="Wiegand S."/>
            <person name="Jogler M."/>
            <person name="Boedeker C."/>
            <person name="Pinto D."/>
            <person name="Vollmers J."/>
            <person name="Rivas-Marin E."/>
            <person name="Kohn T."/>
            <person name="Peeters S.H."/>
            <person name="Heuer A."/>
            <person name="Rast P."/>
            <person name="Oberbeckmann S."/>
            <person name="Bunk B."/>
            <person name="Jeske O."/>
            <person name="Meyerdierks A."/>
            <person name="Storesund J.E."/>
            <person name="Kallscheuer N."/>
            <person name="Luecker S."/>
            <person name="Lage O.M."/>
            <person name="Pohl T."/>
            <person name="Merkel B.J."/>
            <person name="Hornburger P."/>
            <person name="Mueller R.-W."/>
            <person name="Bruemmer F."/>
            <person name="Labrenz M."/>
            <person name="Spormann A.M."/>
            <person name="Op den Camp H."/>
            <person name="Overmann J."/>
            <person name="Amann R."/>
            <person name="Jetten M.S.M."/>
            <person name="Mascher T."/>
            <person name="Medema M.H."/>
            <person name="Devos D.P."/>
            <person name="Kaster A.-K."/>
            <person name="Ovreas L."/>
            <person name="Rohde M."/>
            <person name="Galperin M.Y."/>
            <person name="Jogler C."/>
        </authorList>
    </citation>
    <scope>NUCLEOTIDE SEQUENCE [LARGE SCALE GENOMIC DNA]</scope>
    <source>
        <strain evidence="1 2">Pla85_3_4</strain>
    </source>
</reference>
<proteinExistence type="predicted"/>
<evidence type="ECO:0000313" key="1">
    <source>
        <dbReference type="EMBL" id="QDU96749.1"/>
    </source>
</evidence>